<feature type="compositionally biased region" description="Low complexity" evidence="1">
    <location>
        <begin position="19"/>
        <end position="34"/>
    </location>
</feature>
<feature type="region of interest" description="Disordered" evidence="1">
    <location>
        <begin position="1"/>
        <end position="59"/>
    </location>
</feature>
<reference evidence="2" key="1">
    <citation type="submission" date="2020-09" db="EMBL/GenBank/DDBJ databases">
        <title>Parvovirus dark matter in the feces of wild birds.</title>
        <authorList>
            <person name="Dai Z."/>
            <person name="Yang S."/>
            <person name="Zhang W."/>
        </authorList>
    </citation>
    <scope>NUCLEOTIDE SEQUENCE</scope>
    <source>
        <strain evidence="2">Rfb93par016</strain>
    </source>
</reference>
<proteinExistence type="predicted"/>
<sequence length="397" mass="43223">MESAMEVTPSTSKRASSSAHGPPAKKGVGAAGENYAGGGAGSKGVGDTDPQPIPRPFTRDGYRTKLTWAANIEITNQELKFLWAGMTLANIFPQSQTAIFDTLAPIFPLMKIGPTKVRLSNFIFLLDEIGSLGSTAVTTTSITPQMYFYRFMPKNASSIRIALTNDSSTGAAANMMGFTIAELGGGRNGPFATMATMNASEGSDYLGLAIDNQPIAAQGNFSISTGVTSGTLTSTTNLKLERIPNLMDRKQFCICNPGDVIDIVYPSELNRNWIPSKQQYFQIFGSDTSKQFYHYPTRNFPLNSSYVRQNSDVQMGRVNNTPRNYDFFTCPPIKKGDSTILKQRVSALLEISCDVDMLRRDEAYPDGTDANTLNYSYATWNPIGATTPTAKIVCFPQ</sequence>
<dbReference type="EMBL" id="MW046469">
    <property type="protein sequence ID" value="QTE03892.1"/>
    <property type="molecule type" value="Genomic_DNA"/>
</dbReference>
<organism evidence="2">
    <name type="scientific">Tarsiger cyanurus parvoviridae sp</name>
    <dbReference type="NCBI Taxonomy" id="2794540"/>
    <lineage>
        <taxon>Viruses</taxon>
        <taxon>Monodnaviria</taxon>
        <taxon>Shotokuvirae</taxon>
        <taxon>Cossaviricota</taxon>
        <taxon>Quintoviricetes</taxon>
        <taxon>Piccovirales</taxon>
        <taxon>Parvoviridae</taxon>
    </lineage>
</organism>
<evidence type="ECO:0000313" key="2">
    <source>
        <dbReference type="EMBL" id="QTE03892.1"/>
    </source>
</evidence>
<accession>A0A8A4XDJ1</accession>
<evidence type="ECO:0000256" key="1">
    <source>
        <dbReference type="SAM" id="MobiDB-lite"/>
    </source>
</evidence>
<name>A0A8A4XDJ1_9VIRU</name>
<feature type="compositionally biased region" description="Polar residues" evidence="1">
    <location>
        <begin position="8"/>
        <end position="18"/>
    </location>
</feature>
<protein>
    <submittedName>
        <fullName evidence="2">Uncharacterized protein</fullName>
    </submittedName>
</protein>
<feature type="compositionally biased region" description="Gly residues" evidence="1">
    <location>
        <begin position="35"/>
        <end position="44"/>
    </location>
</feature>